<comment type="caution">
    <text evidence="3">The sequence shown here is derived from an EMBL/GenBank/DDBJ whole genome shotgun (WGS) entry which is preliminary data.</text>
</comment>
<reference evidence="3 4" key="1">
    <citation type="submission" date="2020-04" db="EMBL/GenBank/DDBJ databases">
        <title>Draft Whole-Genome sequence of Marichromatium bheemlicum DSM 18632, type strain.</title>
        <authorList>
            <person name="Kyndt J.A."/>
            <person name="Meyer T.E."/>
        </authorList>
    </citation>
    <scope>NUCLEOTIDE SEQUENCE [LARGE SCALE GENOMIC DNA]</scope>
    <source>
        <strain evidence="3 4">DSM 18632</strain>
    </source>
</reference>
<evidence type="ECO:0000313" key="3">
    <source>
        <dbReference type="EMBL" id="NKN33875.1"/>
    </source>
</evidence>
<dbReference type="Proteomes" id="UP000740754">
    <property type="component" value="Unassembled WGS sequence"/>
</dbReference>
<evidence type="ECO:0000259" key="2">
    <source>
        <dbReference type="Pfam" id="PF01471"/>
    </source>
</evidence>
<dbReference type="InterPro" id="IPR036365">
    <property type="entry name" value="PGBD-like_sf"/>
</dbReference>
<keyword evidence="1" id="KW-0732">Signal</keyword>
<dbReference type="SUPFAM" id="SSF47090">
    <property type="entry name" value="PGBD-like"/>
    <property type="match status" value="1"/>
</dbReference>
<proteinExistence type="predicted"/>
<feature type="chain" id="PRO_5047150809" evidence="1">
    <location>
        <begin position="31"/>
        <end position="98"/>
    </location>
</feature>
<keyword evidence="4" id="KW-1185">Reference proteome</keyword>
<evidence type="ECO:0000313" key="4">
    <source>
        <dbReference type="Proteomes" id="UP000740754"/>
    </source>
</evidence>
<dbReference type="InterPro" id="IPR036366">
    <property type="entry name" value="PGBDSf"/>
</dbReference>
<dbReference type="Pfam" id="PF01471">
    <property type="entry name" value="PG_binding_1"/>
    <property type="match status" value="1"/>
</dbReference>
<feature type="domain" description="Peptidoglycan binding-like" evidence="2">
    <location>
        <begin position="34"/>
        <end position="87"/>
    </location>
</feature>
<dbReference type="Gene3D" id="1.10.101.10">
    <property type="entry name" value="PGBD-like superfamily/PGBD"/>
    <property type="match status" value="1"/>
</dbReference>
<feature type="signal peptide" evidence="1">
    <location>
        <begin position="1"/>
        <end position="30"/>
    </location>
</feature>
<sequence>MRSPMRSTPSRLAILSAILCLVVLGAPVHAASATVERGQVALQELGYRPGPADGVYGPATRAALKRFQRHHGLAVTGRFNQATMTRLRYLMKRRHFRR</sequence>
<gene>
    <name evidence="3" type="ORF">HF203_11650</name>
</gene>
<evidence type="ECO:0000256" key="1">
    <source>
        <dbReference type="SAM" id="SignalP"/>
    </source>
</evidence>
<dbReference type="InterPro" id="IPR002477">
    <property type="entry name" value="Peptidoglycan-bd-like"/>
</dbReference>
<dbReference type="EMBL" id="JAAXKX010000016">
    <property type="protein sequence ID" value="NKN33875.1"/>
    <property type="molecule type" value="Genomic_DNA"/>
</dbReference>
<accession>A0ABX1I8I7</accession>
<organism evidence="3 4">
    <name type="scientific">Marichromatium bheemlicum</name>
    <dbReference type="NCBI Taxonomy" id="365339"/>
    <lineage>
        <taxon>Bacteria</taxon>
        <taxon>Pseudomonadati</taxon>
        <taxon>Pseudomonadota</taxon>
        <taxon>Gammaproteobacteria</taxon>
        <taxon>Chromatiales</taxon>
        <taxon>Chromatiaceae</taxon>
        <taxon>Marichromatium</taxon>
    </lineage>
</organism>
<name>A0ABX1I8I7_9GAMM</name>
<protein>
    <submittedName>
        <fullName evidence="3">Peptidoglycan-binding protein</fullName>
    </submittedName>
</protein>